<sequence>MIKRLLVCFCLAVSVRAHGQDVCTIPALPEPRANNAVALWPGPDPSGPKGEQDGVAGGARLYSFMGLGAGKTWKAVSRQAYVLEAGAHSWRRLGDVPVETGRLAATAAAVAGKIYLFGGYTVARDGAEKSMPEVFAFDPVTETYERRADMPIPVDDSVSLVYRDRYVYFVSGWHDVGNVVHTQVYDAAEDRWFRATNWPGKPVFGHAGGIVGNRMLVAGGVAVVGVDADGRRQFAPYAQAWTGAIDAEDPAAIVWTPVPPMPEGPVYRAAAAGDTRTGLIYVAGGSRTAYNYDGQGYNGTPAVPTAQVMAWNMPTGQWRRLADKPLATMDHRGLLAYGGGWVTVGGMTDGQTVTGAVVPLDNGGASCQ</sequence>
<dbReference type="Pfam" id="PF01344">
    <property type="entry name" value="Kelch_1"/>
    <property type="match status" value="1"/>
</dbReference>
<dbReference type="InterPro" id="IPR015915">
    <property type="entry name" value="Kelch-typ_b-propeller"/>
</dbReference>
<organism evidence="2 3">
    <name type="scientific">Eilatimonas milleporae</name>
    <dbReference type="NCBI Taxonomy" id="911205"/>
    <lineage>
        <taxon>Bacteria</taxon>
        <taxon>Pseudomonadati</taxon>
        <taxon>Pseudomonadota</taxon>
        <taxon>Alphaproteobacteria</taxon>
        <taxon>Kordiimonadales</taxon>
        <taxon>Kordiimonadaceae</taxon>
        <taxon>Eilatimonas</taxon>
    </lineage>
</organism>
<dbReference type="OrthoDB" id="9769308at2"/>
<dbReference type="InterPro" id="IPR006652">
    <property type="entry name" value="Kelch_1"/>
</dbReference>
<dbReference type="SUPFAM" id="SSF117281">
    <property type="entry name" value="Kelch motif"/>
    <property type="match status" value="1"/>
</dbReference>
<dbReference type="RefSeq" id="WP_121937385.1">
    <property type="nucleotide sequence ID" value="NZ_REFR01000009.1"/>
</dbReference>
<dbReference type="AlphaFoldDB" id="A0A3M0CRS2"/>
<dbReference type="Proteomes" id="UP000271227">
    <property type="component" value="Unassembled WGS sequence"/>
</dbReference>
<proteinExistence type="predicted"/>
<dbReference type="InParanoid" id="A0A3M0CRS2"/>
<keyword evidence="1" id="KW-0732">Signal</keyword>
<evidence type="ECO:0000256" key="1">
    <source>
        <dbReference type="SAM" id="SignalP"/>
    </source>
</evidence>
<comment type="caution">
    <text evidence="2">The sequence shown here is derived from an EMBL/GenBank/DDBJ whole genome shotgun (WGS) entry which is preliminary data.</text>
</comment>
<dbReference type="PANTHER" id="PTHR45632">
    <property type="entry name" value="LD33804P"/>
    <property type="match status" value="1"/>
</dbReference>
<protein>
    <submittedName>
        <fullName evidence="2">N-acetylneuraminic acid mutarotase</fullName>
    </submittedName>
</protein>
<feature type="signal peptide" evidence="1">
    <location>
        <begin position="1"/>
        <end position="19"/>
    </location>
</feature>
<feature type="chain" id="PRO_5018153690" evidence="1">
    <location>
        <begin position="20"/>
        <end position="368"/>
    </location>
</feature>
<dbReference type="EMBL" id="REFR01000009">
    <property type="protein sequence ID" value="RMB12192.1"/>
    <property type="molecule type" value="Genomic_DNA"/>
</dbReference>
<gene>
    <name evidence="2" type="ORF">BXY39_0684</name>
</gene>
<evidence type="ECO:0000313" key="2">
    <source>
        <dbReference type="EMBL" id="RMB12192.1"/>
    </source>
</evidence>
<accession>A0A3M0CRS2</accession>
<evidence type="ECO:0000313" key="3">
    <source>
        <dbReference type="Proteomes" id="UP000271227"/>
    </source>
</evidence>
<keyword evidence="3" id="KW-1185">Reference proteome</keyword>
<dbReference type="Gene3D" id="2.120.10.80">
    <property type="entry name" value="Kelch-type beta propeller"/>
    <property type="match status" value="2"/>
</dbReference>
<name>A0A3M0CRS2_9PROT</name>
<reference evidence="2 3" key="1">
    <citation type="submission" date="2018-10" db="EMBL/GenBank/DDBJ databases">
        <title>Genomic Encyclopedia of Archaeal and Bacterial Type Strains, Phase II (KMG-II): from individual species to whole genera.</title>
        <authorList>
            <person name="Goeker M."/>
        </authorList>
    </citation>
    <scope>NUCLEOTIDE SEQUENCE [LARGE SCALE GENOMIC DNA]</scope>
    <source>
        <strain evidence="2 3">DSM 25217</strain>
    </source>
</reference>